<dbReference type="Pfam" id="PF00433">
    <property type="entry name" value="Pkinase_C"/>
    <property type="match status" value="1"/>
</dbReference>
<dbReference type="Proteomes" id="UP000314982">
    <property type="component" value="Unassembled WGS sequence"/>
</dbReference>
<dbReference type="STRING" id="62062.ENSHHUP00000029561"/>
<dbReference type="GO" id="GO:0005524">
    <property type="term" value="F:ATP binding"/>
    <property type="evidence" value="ECO:0007669"/>
    <property type="project" value="UniProtKB-KW"/>
</dbReference>
<keyword evidence="3" id="KW-0547">Nucleotide-binding</keyword>
<reference evidence="8" key="1">
    <citation type="submission" date="2018-06" db="EMBL/GenBank/DDBJ databases">
        <title>Genome assembly of Danube salmon.</title>
        <authorList>
            <person name="Macqueen D.J."/>
            <person name="Gundappa M.K."/>
        </authorList>
    </citation>
    <scope>NUCLEOTIDE SEQUENCE [LARGE SCALE GENOMIC DNA]</scope>
</reference>
<organism evidence="7 8">
    <name type="scientific">Hucho hucho</name>
    <name type="common">huchen</name>
    <dbReference type="NCBI Taxonomy" id="62062"/>
    <lineage>
        <taxon>Eukaryota</taxon>
        <taxon>Metazoa</taxon>
        <taxon>Chordata</taxon>
        <taxon>Craniata</taxon>
        <taxon>Vertebrata</taxon>
        <taxon>Euteleostomi</taxon>
        <taxon>Actinopterygii</taxon>
        <taxon>Neopterygii</taxon>
        <taxon>Teleostei</taxon>
        <taxon>Protacanthopterygii</taxon>
        <taxon>Salmoniformes</taxon>
        <taxon>Salmonidae</taxon>
        <taxon>Salmoninae</taxon>
        <taxon>Hucho</taxon>
    </lineage>
</organism>
<name>A0A4W5LTG5_9TELE</name>
<evidence type="ECO:0000256" key="5">
    <source>
        <dbReference type="ARBA" id="ARBA00022840"/>
    </source>
</evidence>
<evidence type="ECO:0000256" key="2">
    <source>
        <dbReference type="ARBA" id="ARBA00022679"/>
    </source>
</evidence>
<dbReference type="PROSITE" id="PS51285">
    <property type="entry name" value="AGC_KINASE_CTER"/>
    <property type="match status" value="1"/>
</dbReference>
<keyword evidence="4" id="KW-0418">Kinase</keyword>
<keyword evidence="5" id="KW-0067">ATP-binding</keyword>
<keyword evidence="1" id="KW-0723">Serine/threonine-protein kinase</keyword>
<dbReference type="InterPro" id="IPR000961">
    <property type="entry name" value="AGC-kinase_C"/>
</dbReference>
<feature type="domain" description="AGC-kinase C-terminal" evidence="6">
    <location>
        <begin position="1"/>
        <end position="75"/>
    </location>
</feature>
<dbReference type="InterPro" id="IPR017892">
    <property type="entry name" value="Pkinase_C"/>
</dbReference>
<keyword evidence="2" id="KW-0808">Transferase</keyword>
<accession>A0A4W5LTG5</accession>
<evidence type="ECO:0000259" key="6">
    <source>
        <dbReference type="PROSITE" id="PS51285"/>
    </source>
</evidence>
<dbReference type="Ensembl" id="ENSHHUT00000030788.1">
    <property type="protein sequence ID" value="ENSHHUP00000029561.1"/>
    <property type="gene ID" value="ENSHHUG00000018841.1"/>
</dbReference>
<reference evidence="7" key="3">
    <citation type="submission" date="2025-09" db="UniProtKB">
        <authorList>
            <consortium name="Ensembl"/>
        </authorList>
    </citation>
    <scope>IDENTIFICATION</scope>
</reference>
<evidence type="ECO:0000256" key="1">
    <source>
        <dbReference type="ARBA" id="ARBA00022527"/>
    </source>
</evidence>
<dbReference type="AlphaFoldDB" id="A0A4W5LTG5"/>
<dbReference type="FunFam" id="3.30.200.20:FF:000103">
    <property type="entry name" value="Protein kinase C"/>
    <property type="match status" value="1"/>
</dbReference>
<dbReference type="Gene3D" id="3.30.200.20">
    <property type="entry name" value="Phosphorylase Kinase, domain 1"/>
    <property type="match status" value="1"/>
</dbReference>
<protein>
    <recommendedName>
        <fullName evidence="6">AGC-kinase C-terminal domain-containing protein</fullName>
    </recommendedName>
</protein>
<dbReference type="GO" id="GO:0004674">
    <property type="term" value="F:protein serine/threonine kinase activity"/>
    <property type="evidence" value="ECO:0007669"/>
    <property type="project" value="UniProtKB-KW"/>
</dbReference>
<sequence>MYFPLPPNISHVSVSPSTSPLSLTQGGKGAENFDKFFTRTQPMLTPPDQLVIANIDQSDFAGFSYINPQFIHPSLLHSVV</sequence>
<reference evidence="7" key="2">
    <citation type="submission" date="2025-08" db="UniProtKB">
        <authorList>
            <consortium name="Ensembl"/>
        </authorList>
    </citation>
    <scope>IDENTIFICATION</scope>
</reference>
<evidence type="ECO:0000313" key="8">
    <source>
        <dbReference type="Proteomes" id="UP000314982"/>
    </source>
</evidence>
<evidence type="ECO:0000256" key="3">
    <source>
        <dbReference type="ARBA" id="ARBA00022741"/>
    </source>
</evidence>
<proteinExistence type="predicted"/>
<dbReference type="GeneTree" id="ENSGT00940000156104"/>
<evidence type="ECO:0000256" key="4">
    <source>
        <dbReference type="ARBA" id="ARBA00022777"/>
    </source>
</evidence>
<keyword evidence="8" id="KW-1185">Reference proteome</keyword>
<evidence type="ECO:0000313" key="7">
    <source>
        <dbReference type="Ensembl" id="ENSHHUP00000029561.1"/>
    </source>
</evidence>